<evidence type="ECO:0000313" key="1">
    <source>
        <dbReference type="EMBL" id="MBD1370870.1"/>
    </source>
</evidence>
<dbReference type="Pfam" id="PF11256">
    <property type="entry name" value="SAV0927-like"/>
    <property type="match status" value="1"/>
</dbReference>
<accession>A0A926N8Q8</accession>
<sequence>MIITVDNLMFLYDEAENTKTRFVSFMGETARFDLAITSSGRFYGKLLVLNLLSNRFAIIGKDDLDEPGYLEHVYQMADEEAEELRQFLYTLS</sequence>
<protein>
    <submittedName>
        <fullName evidence="1">DUF3055 domain-containing protein</fullName>
    </submittedName>
</protein>
<dbReference type="RefSeq" id="WP_191139223.1">
    <property type="nucleotide sequence ID" value="NZ_JACXAG020000002.1"/>
</dbReference>
<gene>
    <name evidence="1" type="ORF">IC620_00650</name>
</gene>
<keyword evidence="2" id="KW-1185">Reference proteome</keyword>
<reference evidence="1" key="1">
    <citation type="submission" date="2020-09" db="EMBL/GenBank/DDBJ databases">
        <title>A novel bacterium of genus Hazenella, isolated from South China Sea.</title>
        <authorList>
            <person name="Huang H."/>
            <person name="Mo K."/>
            <person name="Hu Y."/>
        </authorList>
    </citation>
    <scope>NUCLEOTIDE SEQUENCE</scope>
    <source>
        <strain evidence="1">IB182357</strain>
    </source>
</reference>
<dbReference type="InterPro" id="IPR021415">
    <property type="entry name" value="SAV0927-like"/>
</dbReference>
<dbReference type="Proteomes" id="UP000661691">
    <property type="component" value="Unassembled WGS sequence"/>
</dbReference>
<name>A0A926N8Q8_9BACL</name>
<proteinExistence type="predicted"/>
<comment type="caution">
    <text evidence="1">The sequence shown here is derived from an EMBL/GenBank/DDBJ whole genome shotgun (WGS) entry which is preliminary data.</text>
</comment>
<evidence type="ECO:0000313" key="2">
    <source>
        <dbReference type="Proteomes" id="UP000661691"/>
    </source>
</evidence>
<organism evidence="1 2">
    <name type="scientific">Polycladospora coralii</name>
    <dbReference type="NCBI Taxonomy" id="2771432"/>
    <lineage>
        <taxon>Bacteria</taxon>
        <taxon>Bacillati</taxon>
        <taxon>Bacillota</taxon>
        <taxon>Bacilli</taxon>
        <taxon>Bacillales</taxon>
        <taxon>Thermoactinomycetaceae</taxon>
        <taxon>Polycladospora</taxon>
    </lineage>
</organism>
<dbReference type="EMBL" id="JACXAH010000002">
    <property type="protein sequence ID" value="MBD1370870.1"/>
    <property type="molecule type" value="Genomic_DNA"/>
</dbReference>
<dbReference type="AlphaFoldDB" id="A0A926N8Q8"/>